<evidence type="ECO:0000259" key="13">
    <source>
        <dbReference type="Pfam" id="PF01435"/>
    </source>
</evidence>
<evidence type="ECO:0000313" key="16">
    <source>
        <dbReference type="EMBL" id="KAL0263920.1"/>
    </source>
</evidence>
<evidence type="ECO:0000256" key="2">
    <source>
        <dbReference type="ARBA" id="ARBA00004496"/>
    </source>
</evidence>
<evidence type="ECO:0000256" key="5">
    <source>
        <dbReference type="ARBA" id="ARBA00022670"/>
    </source>
</evidence>
<dbReference type="InterPro" id="IPR008532">
    <property type="entry name" value="NFACT_RNA-bd"/>
</dbReference>
<evidence type="ECO:0000256" key="3">
    <source>
        <dbReference type="ARBA" id="ARBA00008318"/>
    </source>
</evidence>
<dbReference type="AlphaFoldDB" id="A0AAW2H6D3"/>
<dbReference type="InterPro" id="IPR001915">
    <property type="entry name" value="Peptidase_M48"/>
</dbReference>
<feature type="transmembrane region" description="Helical" evidence="12">
    <location>
        <begin position="941"/>
        <end position="965"/>
    </location>
</feature>
<dbReference type="GO" id="GO:0072344">
    <property type="term" value="P:rescue of stalled ribosome"/>
    <property type="evidence" value="ECO:0007669"/>
    <property type="project" value="TreeGrafter"/>
</dbReference>
<comment type="caution">
    <text evidence="16">The sequence shown here is derived from an EMBL/GenBank/DDBJ whole genome shotgun (WGS) entry which is preliminary data.</text>
</comment>
<dbReference type="InterPro" id="IPR021846">
    <property type="entry name" value="NFACT-C"/>
</dbReference>
<dbReference type="PANTHER" id="PTHR15239">
    <property type="entry name" value="NUCLEAR EXPORT MEDIATOR FACTOR NEMF"/>
    <property type="match status" value="1"/>
</dbReference>
<evidence type="ECO:0000259" key="15">
    <source>
        <dbReference type="Pfam" id="PF11923"/>
    </source>
</evidence>
<dbReference type="EMBL" id="JARGDH010000071">
    <property type="protein sequence ID" value="KAL0263920.1"/>
    <property type="molecule type" value="Genomic_DNA"/>
</dbReference>
<dbReference type="Pfam" id="PF01435">
    <property type="entry name" value="Peptidase_M48"/>
    <property type="match status" value="1"/>
</dbReference>
<feature type="domain" description="NFACT protein C-terminal" evidence="15">
    <location>
        <begin position="621"/>
        <end position="667"/>
    </location>
</feature>
<dbReference type="GO" id="GO:1990116">
    <property type="term" value="P:ribosome-associated ubiquitin-dependent protein catabolic process"/>
    <property type="evidence" value="ECO:0007669"/>
    <property type="project" value="TreeGrafter"/>
</dbReference>
<dbReference type="GO" id="GO:0043023">
    <property type="term" value="F:ribosomal large subunit binding"/>
    <property type="evidence" value="ECO:0007669"/>
    <property type="project" value="TreeGrafter"/>
</dbReference>
<keyword evidence="6" id="KW-0479">Metal-binding</keyword>
<proteinExistence type="inferred from homology"/>
<dbReference type="GO" id="GO:0046872">
    <property type="term" value="F:metal ion binding"/>
    <property type="evidence" value="ECO:0007669"/>
    <property type="project" value="UniProtKB-KW"/>
</dbReference>
<comment type="subcellular location">
    <subcellularLocation>
        <location evidence="2">Cytoplasm</location>
    </subcellularLocation>
</comment>
<comment type="cofactor">
    <cofactor evidence="1">
        <name>Zn(2+)</name>
        <dbReference type="ChEBI" id="CHEBI:29105"/>
    </cofactor>
</comment>
<feature type="transmembrane region" description="Helical" evidence="12">
    <location>
        <begin position="778"/>
        <end position="799"/>
    </location>
</feature>
<feature type="coiled-coil region" evidence="11">
    <location>
        <begin position="304"/>
        <end position="331"/>
    </location>
</feature>
<sequence length="1076" mass="120466">MKQRFSFLDVRAVVNELQPALENAYVQNVYSDRRRFIIKFNTGSLLVEPGVRIHLVEKYEHGISHFAKAMRSLQRKKLRGVSQCGFDRVVVLDFGERRMYAEFFSAGNIVITDTFNVVVHILRTIPGVCELGQTYVANNAELNLSVPLFCSMPFKKFIPVDSMVLSDIQRQLEDALETGLEAFRKELCAGLVCRSGDASPEDVTAMLEKTALGCTCSAGALCRHAALAEKVCRFGVFMERLLERMGSVGGFGMLVLQGGQPCNLLPLEVRTEKETRVFGTFNEACQRYFVEKAKPEVSKSAVAEAKQHQRVRELERDVEACREKAELMGSDPLAAEIFGAFHAFRESRVGWDDILAFKKKEDAEGNPVSLAIKKVNFRSGTAQIRLGDTDIDVCMDKNIHYNISRYYEKAKASELKIERTRKAIEKLAEKVVAEKKHVAVEKRKAYWFEKFHFVLLPGKIVLSGKNAQQNEILVKKFLRGLYFHCSVQGGSSVILETFDCEVEIGGAAAGGASRLSVEADSIRTAGEVALCMSKCWDMRIPHPVFYVGADQVSKSAPAGEYLPKGSFLIRGKKNDVQVYRLEYGVGILFRVEGPLVGAADSTHGPEASERLYFSTDPRTRKIVHGMVVTGPWSLLRTFKYRAKLVQGSAKRGKLVKELQALFSKESEGAENEFIRGIHVDELTEYRKRIGRKENPFPSDSALHDMVDNEYEAFHKSETAAAAKLARVCWLGIVQVAVVTLANIVILDETVQDASRRLLVYLAGIAGADLQKQGATEHVLGNAIIFVVFLLVIDSMVFVVCDKKNAALSFASLAALNLFLARRCVFTRASFADPYGYSRKCIQVLVNFVYTIWIQYVISVVLLFLKRFDVSTLPVKMQKIVAGTGFQNRIFETFRGSSKINAFYWVIGFFRPICLVGNVATKLSPEDVSGILCHEIGHAQDTTLTLVLWISAFAFHAILEFVPYFFARVSDVALAQSPFRLVSVEVLYYVNFLSVVVAYFVVINMLRRRSEYFADRYSFKCVPMYDIRRGLFHLSLCNEIPLYMPLPLVVLLSGHPSTHMRIRALQDKAATPATDGP</sequence>
<evidence type="ECO:0000256" key="6">
    <source>
        <dbReference type="ARBA" id="ARBA00022723"/>
    </source>
</evidence>
<protein>
    <submittedName>
        <fullName evidence="16">Uncharacterized protein</fullName>
    </submittedName>
</protein>
<feature type="coiled-coil region" evidence="11">
    <location>
        <begin position="410"/>
        <end position="437"/>
    </location>
</feature>
<keyword evidence="5" id="KW-0645">Protease</keyword>
<evidence type="ECO:0000256" key="11">
    <source>
        <dbReference type="SAM" id="Coils"/>
    </source>
</evidence>
<evidence type="ECO:0000256" key="10">
    <source>
        <dbReference type="ARBA" id="ARBA00023054"/>
    </source>
</evidence>
<evidence type="ECO:0000256" key="8">
    <source>
        <dbReference type="ARBA" id="ARBA00022833"/>
    </source>
</evidence>
<feature type="domain" description="Peptidase M48" evidence="13">
    <location>
        <begin position="876"/>
        <end position="1066"/>
    </location>
</feature>
<feature type="domain" description="NFACT RNA-binding" evidence="14">
    <location>
        <begin position="452"/>
        <end position="571"/>
    </location>
</feature>
<keyword evidence="12" id="KW-0472">Membrane</keyword>
<dbReference type="Gene3D" id="2.30.310.10">
    <property type="entry name" value="ibrinogen binding protein from staphylococcus aureus domain"/>
    <property type="match status" value="1"/>
</dbReference>
<keyword evidence="12" id="KW-0812">Transmembrane</keyword>
<dbReference type="InterPro" id="IPR051608">
    <property type="entry name" value="RQC_Subunit_NEMF"/>
</dbReference>
<comment type="similarity">
    <text evidence="3">Belongs to the NEMF family.</text>
</comment>
<evidence type="ECO:0000256" key="4">
    <source>
        <dbReference type="ARBA" id="ARBA00022490"/>
    </source>
</evidence>
<accession>A0AAW2H6D3</accession>
<name>A0AAW2H6D3_9NEOP</name>
<evidence type="ECO:0000256" key="12">
    <source>
        <dbReference type="SAM" id="Phobius"/>
    </source>
</evidence>
<reference evidence="16" key="1">
    <citation type="journal article" date="2024" name="Gigascience">
        <title>Chromosome-level genome of the poultry shaft louse Menopon gallinae provides insight into the host-switching and adaptive evolution of parasitic lice.</title>
        <authorList>
            <person name="Xu Y."/>
            <person name="Ma L."/>
            <person name="Liu S."/>
            <person name="Liang Y."/>
            <person name="Liu Q."/>
            <person name="He Z."/>
            <person name="Tian L."/>
            <person name="Duan Y."/>
            <person name="Cai W."/>
            <person name="Li H."/>
            <person name="Song F."/>
        </authorList>
    </citation>
    <scope>NUCLEOTIDE SEQUENCE</scope>
    <source>
        <strain evidence="16">Cailab_2023a</strain>
    </source>
</reference>
<keyword evidence="4" id="KW-0963">Cytoplasm</keyword>
<dbReference type="Pfam" id="PF05833">
    <property type="entry name" value="NFACT_N"/>
    <property type="match status" value="1"/>
</dbReference>
<dbReference type="GO" id="GO:1990112">
    <property type="term" value="C:RQC complex"/>
    <property type="evidence" value="ECO:0007669"/>
    <property type="project" value="TreeGrafter"/>
</dbReference>
<keyword evidence="12" id="KW-1133">Transmembrane helix</keyword>
<dbReference type="GO" id="GO:0000049">
    <property type="term" value="F:tRNA binding"/>
    <property type="evidence" value="ECO:0007669"/>
    <property type="project" value="TreeGrafter"/>
</dbReference>
<dbReference type="Pfam" id="PF05670">
    <property type="entry name" value="NFACT-R_1"/>
    <property type="match status" value="1"/>
</dbReference>
<keyword evidence="10 11" id="KW-0175">Coiled coil</keyword>
<keyword evidence="8" id="KW-0862">Zinc</keyword>
<keyword evidence="7" id="KW-0378">Hydrolase</keyword>
<dbReference type="PANTHER" id="PTHR15239:SF6">
    <property type="entry name" value="RIBOSOME QUALITY CONTROL COMPLEX SUBUNIT NEMF"/>
    <property type="match status" value="1"/>
</dbReference>
<feature type="transmembrane region" description="Helical" evidence="12">
    <location>
        <begin position="844"/>
        <end position="864"/>
    </location>
</feature>
<evidence type="ECO:0000256" key="1">
    <source>
        <dbReference type="ARBA" id="ARBA00001947"/>
    </source>
</evidence>
<dbReference type="Pfam" id="PF11923">
    <property type="entry name" value="NFACT-C"/>
    <property type="match status" value="1"/>
</dbReference>
<organism evidence="16">
    <name type="scientific">Menopon gallinae</name>
    <name type="common">poultry shaft louse</name>
    <dbReference type="NCBI Taxonomy" id="328185"/>
    <lineage>
        <taxon>Eukaryota</taxon>
        <taxon>Metazoa</taxon>
        <taxon>Ecdysozoa</taxon>
        <taxon>Arthropoda</taxon>
        <taxon>Hexapoda</taxon>
        <taxon>Insecta</taxon>
        <taxon>Pterygota</taxon>
        <taxon>Neoptera</taxon>
        <taxon>Paraneoptera</taxon>
        <taxon>Psocodea</taxon>
        <taxon>Troctomorpha</taxon>
        <taxon>Phthiraptera</taxon>
        <taxon>Amblycera</taxon>
        <taxon>Menoponidae</taxon>
        <taxon>Menopon</taxon>
    </lineage>
</organism>
<dbReference type="GO" id="GO:0005737">
    <property type="term" value="C:cytoplasm"/>
    <property type="evidence" value="ECO:0007669"/>
    <property type="project" value="UniProtKB-SubCell"/>
</dbReference>
<gene>
    <name evidence="16" type="ORF">PYX00_011235</name>
</gene>
<feature type="transmembrane region" description="Helical" evidence="12">
    <location>
        <begin position="724"/>
        <end position="746"/>
    </location>
</feature>
<evidence type="ECO:0000256" key="9">
    <source>
        <dbReference type="ARBA" id="ARBA00023049"/>
    </source>
</evidence>
<evidence type="ECO:0000256" key="7">
    <source>
        <dbReference type="ARBA" id="ARBA00022801"/>
    </source>
</evidence>
<dbReference type="GO" id="GO:0004222">
    <property type="term" value="F:metalloendopeptidase activity"/>
    <property type="evidence" value="ECO:0007669"/>
    <property type="project" value="InterPro"/>
</dbReference>
<feature type="transmembrane region" description="Helical" evidence="12">
    <location>
        <begin position="985"/>
        <end position="1005"/>
    </location>
</feature>
<evidence type="ECO:0000259" key="14">
    <source>
        <dbReference type="Pfam" id="PF05670"/>
    </source>
</evidence>
<keyword evidence="9" id="KW-0482">Metalloprotease</keyword>